<evidence type="ECO:0000313" key="3">
    <source>
        <dbReference type="Proteomes" id="UP000265631"/>
    </source>
</evidence>
<reference evidence="2 3" key="1">
    <citation type="journal article" date="2018" name="PLoS Pathog.">
        <title>Evolution of structural diversity of trichothecenes, a family of toxins produced by plant pathogenic and entomopathogenic fungi.</title>
        <authorList>
            <person name="Proctor R.H."/>
            <person name="McCormick S.P."/>
            <person name="Kim H.S."/>
            <person name="Cardoza R.E."/>
            <person name="Stanley A.M."/>
            <person name="Lindo L."/>
            <person name="Kelly A."/>
            <person name="Brown D.W."/>
            <person name="Lee T."/>
            <person name="Vaughan M.M."/>
            <person name="Alexander N.J."/>
            <person name="Busman M."/>
            <person name="Gutierrez S."/>
        </authorList>
    </citation>
    <scope>NUCLEOTIDE SEQUENCE [LARGE SCALE GENOMIC DNA]</scope>
    <source>
        <strain evidence="2 3">NRRL 13405</strain>
    </source>
</reference>
<feature type="region of interest" description="Disordered" evidence="1">
    <location>
        <begin position="121"/>
        <end position="185"/>
    </location>
</feature>
<protein>
    <submittedName>
        <fullName evidence="2">Uncharacterized protein</fullName>
    </submittedName>
</protein>
<gene>
    <name evidence="2" type="ORF">FIE12Z_2746</name>
</gene>
<evidence type="ECO:0000313" key="2">
    <source>
        <dbReference type="EMBL" id="RFN52975.1"/>
    </source>
</evidence>
<dbReference type="Proteomes" id="UP000265631">
    <property type="component" value="Unassembled WGS sequence"/>
</dbReference>
<comment type="caution">
    <text evidence="2">The sequence shown here is derived from an EMBL/GenBank/DDBJ whole genome shotgun (WGS) entry which is preliminary data.</text>
</comment>
<dbReference type="AlphaFoldDB" id="A0A395MZ81"/>
<name>A0A395MZ81_9HYPO</name>
<proteinExistence type="predicted"/>
<accession>A0A395MZ81</accession>
<organism evidence="2 3">
    <name type="scientific">Fusarium flagelliforme</name>
    <dbReference type="NCBI Taxonomy" id="2675880"/>
    <lineage>
        <taxon>Eukaryota</taxon>
        <taxon>Fungi</taxon>
        <taxon>Dikarya</taxon>
        <taxon>Ascomycota</taxon>
        <taxon>Pezizomycotina</taxon>
        <taxon>Sordariomycetes</taxon>
        <taxon>Hypocreomycetidae</taxon>
        <taxon>Hypocreales</taxon>
        <taxon>Nectriaceae</taxon>
        <taxon>Fusarium</taxon>
        <taxon>Fusarium incarnatum-equiseti species complex</taxon>
    </lineage>
</organism>
<sequence length="209" mass="23438">MSDTPTRSGGQPALATTSQRVLPEWDLEGRYKDLSAQRHFIDNDLLWNLLYRQAFVSRGRPISDEEYEEWVWWKKRLITAPSTQKLANHVCGKAGTDRGRLVSWAGIVGVMDKTERSACRLPAAHEQPTASEGSFPDDREATPEMAPPAVPTAAQGLFPPDARASREPSLALTEETVMEESPSYAGHIYRAEHDIRMRHIRERLEGSNA</sequence>
<evidence type="ECO:0000256" key="1">
    <source>
        <dbReference type="SAM" id="MobiDB-lite"/>
    </source>
</evidence>
<dbReference type="EMBL" id="PXXK01000054">
    <property type="protein sequence ID" value="RFN52975.1"/>
    <property type="molecule type" value="Genomic_DNA"/>
</dbReference>
<keyword evidence="3" id="KW-1185">Reference proteome</keyword>